<reference evidence="4 5" key="1">
    <citation type="journal article" date="2021" name="Sci. Rep.">
        <title>The distribution of antibiotic resistance genes in chicken gut microbiota commensals.</title>
        <authorList>
            <person name="Juricova H."/>
            <person name="Matiasovicova J."/>
            <person name="Kubasova T."/>
            <person name="Cejkova D."/>
            <person name="Rychlik I."/>
        </authorList>
    </citation>
    <scope>NUCLEOTIDE SEQUENCE [LARGE SCALE GENOMIC DNA]</scope>
    <source>
        <strain evidence="4 5">An574</strain>
    </source>
</reference>
<dbReference type="Gene3D" id="1.10.357.10">
    <property type="entry name" value="Tetracycline Repressor, domain 2"/>
    <property type="match status" value="1"/>
</dbReference>
<feature type="domain" description="HTH tetR-type" evidence="3">
    <location>
        <begin position="5"/>
        <end position="65"/>
    </location>
</feature>
<feature type="DNA-binding region" description="H-T-H motif" evidence="2">
    <location>
        <begin position="28"/>
        <end position="47"/>
    </location>
</feature>
<proteinExistence type="predicted"/>
<sequence>MTEITRTERDFQRALLHLLADHTFLSLSVEQICQETMMHRSSFYRYFDDKYDLLKHTVNTKITNLIDESDSSEDELENVVDYLCSHKDIMRNLGTSHSNSSLYPTMVTILADIMLTRYENGVNDRLIKTIGTFDNPETTAYMLSASIVGAFYWWRNQNYETSKKTIIKQANKFIEWLTTKSNLNGD</sequence>
<dbReference type="PANTHER" id="PTHR43479">
    <property type="entry name" value="ACREF/ENVCD OPERON REPRESSOR-RELATED"/>
    <property type="match status" value="1"/>
</dbReference>
<evidence type="ECO:0000256" key="2">
    <source>
        <dbReference type="PROSITE-ProRule" id="PRU00335"/>
    </source>
</evidence>
<protein>
    <submittedName>
        <fullName evidence="4">TetR/AcrR family transcriptional regulator</fullName>
    </submittedName>
</protein>
<organism evidence="4 5">
    <name type="scientific">Limosilactobacillus coleohominis</name>
    <dbReference type="NCBI Taxonomy" id="181675"/>
    <lineage>
        <taxon>Bacteria</taxon>
        <taxon>Bacillati</taxon>
        <taxon>Bacillota</taxon>
        <taxon>Bacilli</taxon>
        <taxon>Lactobacillales</taxon>
        <taxon>Lactobacillaceae</taxon>
        <taxon>Limosilactobacillus</taxon>
    </lineage>
</organism>
<dbReference type="SUPFAM" id="SSF46689">
    <property type="entry name" value="Homeodomain-like"/>
    <property type="match status" value="1"/>
</dbReference>
<dbReference type="RefSeq" id="WP_204784648.1">
    <property type="nucleotide sequence ID" value="NZ_CALVGD010000055.1"/>
</dbReference>
<dbReference type="InterPro" id="IPR009057">
    <property type="entry name" value="Homeodomain-like_sf"/>
</dbReference>
<dbReference type="InterPro" id="IPR001647">
    <property type="entry name" value="HTH_TetR"/>
</dbReference>
<dbReference type="PANTHER" id="PTHR43479:SF16">
    <property type="entry name" value="HTH TETR-TYPE DOMAIN-CONTAINING PROTEIN"/>
    <property type="match status" value="1"/>
</dbReference>
<evidence type="ECO:0000313" key="5">
    <source>
        <dbReference type="Proteomes" id="UP000785625"/>
    </source>
</evidence>
<dbReference type="EMBL" id="JACJKU010000010">
    <property type="protein sequence ID" value="MBM6940248.1"/>
    <property type="molecule type" value="Genomic_DNA"/>
</dbReference>
<name>A0ABS2GX58_9LACO</name>
<comment type="caution">
    <text evidence="4">The sequence shown here is derived from an EMBL/GenBank/DDBJ whole genome shotgun (WGS) entry which is preliminary data.</text>
</comment>
<accession>A0ABS2GX58</accession>
<keyword evidence="5" id="KW-1185">Reference proteome</keyword>
<evidence type="ECO:0000256" key="1">
    <source>
        <dbReference type="ARBA" id="ARBA00023125"/>
    </source>
</evidence>
<evidence type="ECO:0000259" key="3">
    <source>
        <dbReference type="PROSITE" id="PS50977"/>
    </source>
</evidence>
<evidence type="ECO:0000313" key="4">
    <source>
        <dbReference type="EMBL" id="MBM6940248.1"/>
    </source>
</evidence>
<dbReference type="PROSITE" id="PS50977">
    <property type="entry name" value="HTH_TETR_2"/>
    <property type="match status" value="1"/>
</dbReference>
<dbReference type="Pfam" id="PF00440">
    <property type="entry name" value="TetR_N"/>
    <property type="match status" value="1"/>
</dbReference>
<gene>
    <name evidence="4" type="ORF">H5975_01885</name>
</gene>
<dbReference type="InterPro" id="IPR050624">
    <property type="entry name" value="HTH-type_Tx_Regulator"/>
</dbReference>
<keyword evidence="1 2" id="KW-0238">DNA-binding</keyword>
<dbReference type="Proteomes" id="UP000785625">
    <property type="component" value="Unassembled WGS sequence"/>
</dbReference>